<feature type="compositionally biased region" description="Polar residues" evidence="2">
    <location>
        <begin position="395"/>
        <end position="417"/>
    </location>
</feature>
<keyword evidence="5" id="KW-1185">Reference proteome</keyword>
<evidence type="ECO:0000256" key="2">
    <source>
        <dbReference type="SAM" id="MobiDB-lite"/>
    </source>
</evidence>
<dbReference type="Proteomes" id="UP001141327">
    <property type="component" value="Unassembled WGS sequence"/>
</dbReference>
<dbReference type="InterPro" id="IPR000195">
    <property type="entry name" value="Rab-GAP-TBC_dom"/>
</dbReference>
<evidence type="ECO:0000313" key="4">
    <source>
        <dbReference type="EMBL" id="KAJ4455944.1"/>
    </source>
</evidence>
<evidence type="ECO:0000256" key="1">
    <source>
        <dbReference type="ARBA" id="ARBA00022468"/>
    </source>
</evidence>
<organism evidence="4 5">
    <name type="scientific">Paratrimastix pyriformis</name>
    <dbReference type="NCBI Taxonomy" id="342808"/>
    <lineage>
        <taxon>Eukaryota</taxon>
        <taxon>Metamonada</taxon>
        <taxon>Preaxostyla</taxon>
        <taxon>Paratrimastigidae</taxon>
        <taxon>Paratrimastix</taxon>
    </lineage>
</organism>
<dbReference type="PANTHER" id="PTHR20913:SF7">
    <property type="entry name" value="RE60063P"/>
    <property type="match status" value="1"/>
</dbReference>
<protein>
    <submittedName>
        <fullName evidence="4">TBC1 domain family member 20</fullName>
    </submittedName>
</protein>
<dbReference type="Gene3D" id="1.10.8.1310">
    <property type="match status" value="1"/>
</dbReference>
<keyword evidence="1" id="KW-0343">GTPase activation</keyword>
<evidence type="ECO:0000259" key="3">
    <source>
        <dbReference type="PROSITE" id="PS50086"/>
    </source>
</evidence>
<feature type="domain" description="Rab-GAP TBC" evidence="3">
    <location>
        <begin position="44"/>
        <end position="237"/>
    </location>
</feature>
<evidence type="ECO:0000313" key="5">
    <source>
        <dbReference type="Proteomes" id="UP001141327"/>
    </source>
</evidence>
<accession>A0ABQ8UF34</accession>
<dbReference type="PROSITE" id="PS50086">
    <property type="entry name" value="TBC_RABGAP"/>
    <property type="match status" value="1"/>
</dbReference>
<gene>
    <name evidence="4" type="ORF">PAPYR_8965</name>
</gene>
<proteinExistence type="predicted"/>
<sequence>MKSPAKRRHISTPVPAADSITALLSRDPVDVVALRRIALQPGGFLNNDLRRRVWPKILGVDVFDLPKCERCQSVLPCKCLVSTYKDQIWLDTERSLWKMSMGERQTIRAHQREQLFRIINCVLARNPALCYYQGYNDVCSVLQYVCGSRSAVAIAEKLSATLLAAPHEKTFATVQGVMELIFTLIRIADPELSAFLTASGVPMHFALAHVITWFSHHYDTPPLHTAARLFDVFLVSHPLTPVYVTAAMVLQPGVRSALLGGGIACEMSAVHGLLSRMAEPSPEELEVVPRALALTHKLTIPILPLRHPPTHPHPHLTQVIIARALALQHDHPPALHLATLHLPPGHPYLTYPGYPWRQITRQPPDHIQQAAAAHRVAVTNRIAAQMSPLQQAVTPLSSASSPGIATTPSISSNGTNSLRRRAPRTLTLDPGHMY</sequence>
<reference evidence="4" key="1">
    <citation type="journal article" date="2022" name="bioRxiv">
        <title>Genomics of Preaxostyla Flagellates Illuminates Evolutionary Transitions and the Path Towards Mitochondrial Loss.</title>
        <authorList>
            <person name="Novak L.V.F."/>
            <person name="Treitli S.C."/>
            <person name="Pyrih J."/>
            <person name="Halakuc P."/>
            <person name="Pipaliya S.V."/>
            <person name="Vacek V."/>
            <person name="Brzon O."/>
            <person name="Soukal P."/>
            <person name="Eme L."/>
            <person name="Dacks J.B."/>
            <person name="Karnkowska A."/>
            <person name="Elias M."/>
            <person name="Hampl V."/>
        </authorList>
    </citation>
    <scope>NUCLEOTIDE SEQUENCE</scope>
    <source>
        <strain evidence="4">RCP-MX</strain>
    </source>
</reference>
<feature type="region of interest" description="Disordered" evidence="2">
    <location>
        <begin position="395"/>
        <end position="434"/>
    </location>
</feature>
<dbReference type="Gene3D" id="1.10.472.80">
    <property type="entry name" value="Ypt/Rab-GAP domain of gyp1p, domain 3"/>
    <property type="match status" value="1"/>
</dbReference>
<dbReference type="SUPFAM" id="SSF47923">
    <property type="entry name" value="Ypt/Rab-GAP domain of gyp1p"/>
    <property type="match status" value="2"/>
</dbReference>
<dbReference type="InterPro" id="IPR045913">
    <property type="entry name" value="TBC20/Gyp8-like"/>
</dbReference>
<dbReference type="EMBL" id="JAPMOS010000087">
    <property type="protein sequence ID" value="KAJ4455944.1"/>
    <property type="molecule type" value="Genomic_DNA"/>
</dbReference>
<dbReference type="InterPro" id="IPR035969">
    <property type="entry name" value="Rab-GAP_TBC_sf"/>
</dbReference>
<comment type="caution">
    <text evidence="4">The sequence shown here is derived from an EMBL/GenBank/DDBJ whole genome shotgun (WGS) entry which is preliminary data.</text>
</comment>
<dbReference type="Pfam" id="PF00566">
    <property type="entry name" value="RabGAP-TBC"/>
    <property type="match status" value="1"/>
</dbReference>
<name>A0ABQ8UF34_9EUKA</name>
<dbReference type="PANTHER" id="PTHR20913">
    <property type="entry name" value="TBC1 DOMAIN FAMILY MEMBER 20/GTPASE"/>
    <property type="match status" value="1"/>
</dbReference>